<gene>
    <name evidence="3" type="ORF">NC653_024557</name>
</gene>
<dbReference type="SUPFAM" id="SSF55961">
    <property type="entry name" value="Bet v1-like"/>
    <property type="match status" value="1"/>
</dbReference>
<keyword evidence="1" id="KW-0812">Transmembrane</keyword>
<dbReference type="InterPro" id="IPR023393">
    <property type="entry name" value="START-like_dom_sf"/>
</dbReference>
<proteinExistence type="predicted"/>
<dbReference type="InterPro" id="IPR003863">
    <property type="entry name" value="DUF220"/>
</dbReference>
<dbReference type="Gene3D" id="3.30.530.20">
    <property type="match status" value="1"/>
</dbReference>
<keyword evidence="1" id="KW-1133">Transmembrane helix</keyword>
<reference evidence="3" key="1">
    <citation type="journal article" date="2023" name="Mol. Ecol. Resour.">
        <title>Chromosome-level genome assembly of a triploid poplar Populus alba 'Berolinensis'.</title>
        <authorList>
            <person name="Chen S."/>
            <person name="Yu Y."/>
            <person name="Wang X."/>
            <person name="Wang S."/>
            <person name="Zhang T."/>
            <person name="Zhou Y."/>
            <person name="He R."/>
            <person name="Meng N."/>
            <person name="Wang Y."/>
            <person name="Liu W."/>
            <person name="Liu Z."/>
            <person name="Liu J."/>
            <person name="Guo Q."/>
            <person name="Huang H."/>
            <person name="Sederoff R.R."/>
            <person name="Wang G."/>
            <person name="Qu G."/>
            <person name="Chen S."/>
        </authorList>
    </citation>
    <scope>NUCLEOTIDE SEQUENCE</scope>
    <source>
        <strain evidence="3">SC-2020</strain>
    </source>
</reference>
<evidence type="ECO:0000313" key="3">
    <source>
        <dbReference type="EMBL" id="KAJ6981191.1"/>
    </source>
</evidence>
<dbReference type="EMBL" id="JAQIZT010000010">
    <property type="protein sequence ID" value="KAJ6981191.1"/>
    <property type="molecule type" value="Genomic_DNA"/>
</dbReference>
<feature type="transmembrane region" description="Helical" evidence="1">
    <location>
        <begin position="6"/>
        <end position="26"/>
    </location>
</feature>
<dbReference type="Pfam" id="PF02713">
    <property type="entry name" value="DUF220"/>
    <property type="match status" value="1"/>
</dbReference>
<comment type="caution">
    <text evidence="3">The sequence shown here is derived from an EMBL/GenBank/DDBJ whole genome shotgun (WGS) entry which is preliminary data.</text>
</comment>
<keyword evidence="1" id="KW-0472">Membrane</keyword>
<name>A0AAD6M922_9ROSI</name>
<feature type="domain" description="DUF220" evidence="2">
    <location>
        <begin position="212"/>
        <end position="283"/>
    </location>
</feature>
<dbReference type="PANTHER" id="PTHR31385:SF1">
    <property type="entry name" value="PUTATIVE (DUF220)-RELATED"/>
    <property type="match status" value="1"/>
</dbReference>
<evidence type="ECO:0000259" key="2">
    <source>
        <dbReference type="Pfam" id="PF02713"/>
    </source>
</evidence>
<dbReference type="PANTHER" id="PTHR31385">
    <property type="entry name" value="PUTATIVE (DUF220)-RELATED"/>
    <property type="match status" value="1"/>
</dbReference>
<dbReference type="Proteomes" id="UP001164929">
    <property type="component" value="Chromosome 10"/>
</dbReference>
<accession>A0AAD6M922</accession>
<dbReference type="AlphaFoldDB" id="A0AAD6M922"/>
<protein>
    <recommendedName>
        <fullName evidence="2">DUF220 domain-containing protein</fullName>
    </recommendedName>
</protein>
<sequence>MQLVNFLLLPLLPVLDLSISFLINYYSLIDRQIENAFFEFGLMGEAEVRRASIGIPKSKCNGTRKAFDPSFLVQLPNKLQDCIKSQLKNLLKDGKGENLVRKEKGSSAPAAAPALGIDLERQLQAWRENPAWTDQPPQIKVSVPRGSLCNLNAKVDIGLPPDAVYDIVTDPDNRRVFKNIKEVVSRRVLLDEGHRQVVDVEQAAIWKFLWWSGTISVHVLVDQNRQDHSMNFTQVKTGFMKRFEGCWKVEPIFVDEAICYPFKPKTLADYCSCTGGKGRIGSKVSLEQLIQPAIVPPPPISWYLRGITTRTTEMIVNDLVAEAGRIRVGFDAEKCEDWSLYDEKQPIKSSNIKERWALHRRNAKKRPRKLLTAQRSSFGSIVSAPITLLRNMQSAIYLLEEGRAFINLLDARAYWLSAALCYYNP</sequence>
<organism evidence="3 4">
    <name type="scientific">Populus alba x Populus x berolinensis</name>
    <dbReference type="NCBI Taxonomy" id="444605"/>
    <lineage>
        <taxon>Eukaryota</taxon>
        <taxon>Viridiplantae</taxon>
        <taxon>Streptophyta</taxon>
        <taxon>Embryophyta</taxon>
        <taxon>Tracheophyta</taxon>
        <taxon>Spermatophyta</taxon>
        <taxon>Magnoliopsida</taxon>
        <taxon>eudicotyledons</taxon>
        <taxon>Gunneridae</taxon>
        <taxon>Pentapetalae</taxon>
        <taxon>rosids</taxon>
        <taxon>fabids</taxon>
        <taxon>Malpighiales</taxon>
        <taxon>Salicaceae</taxon>
        <taxon>Saliceae</taxon>
        <taxon>Populus</taxon>
    </lineage>
</organism>
<evidence type="ECO:0000256" key="1">
    <source>
        <dbReference type="SAM" id="Phobius"/>
    </source>
</evidence>
<keyword evidence="4" id="KW-1185">Reference proteome</keyword>
<evidence type="ECO:0000313" key="4">
    <source>
        <dbReference type="Proteomes" id="UP001164929"/>
    </source>
</evidence>